<evidence type="ECO:0000256" key="1">
    <source>
        <dbReference type="SAM" id="Phobius"/>
    </source>
</evidence>
<keyword evidence="1" id="KW-0812">Transmembrane</keyword>
<evidence type="ECO:0000313" key="3">
    <source>
        <dbReference type="Proteomes" id="UP000028002"/>
    </source>
</evidence>
<keyword evidence="1" id="KW-1133">Transmembrane helix</keyword>
<comment type="caution">
    <text evidence="2">The sequence shown here is derived from an EMBL/GenBank/DDBJ whole genome shotgun (WGS) entry which is preliminary data.</text>
</comment>
<dbReference type="AlphaFoldDB" id="A0A081RZR2"/>
<organism evidence="2 3">
    <name type="scientific">Photorhabdus temperata subsp. temperata Meg1</name>
    <dbReference type="NCBI Taxonomy" id="1393735"/>
    <lineage>
        <taxon>Bacteria</taxon>
        <taxon>Pseudomonadati</taxon>
        <taxon>Pseudomonadota</taxon>
        <taxon>Gammaproteobacteria</taxon>
        <taxon>Enterobacterales</taxon>
        <taxon>Morganellaceae</taxon>
        <taxon>Photorhabdus</taxon>
    </lineage>
</organism>
<accession>A0A081RZR2</accession>
<feature type="transmembrane region" description="Helical" evidence="1">
    <location>
        <begin position="6"/>
        <end position="27"/>
    </location>
</feature>
<dbReference type="PATRIC" id="fig|1393735.3.peg.1173"/>
<sequence length="150" mass="17665">MKKLTVTVMVMISIIVFSCVGISLWLFMMPNVIYKENDFLKYHLLTHKKIKEAPRNSQNYFFEYYPNDESSPVYSSVYFCDFDLKRMDNNYNEIINYIKSTGYTVNNDDVWYIKGFETIYDDSFILSKSPVVGNEKKENCLGLTFAENVK</sequence>
<dbReference type="PROSITE" id="PS51257">
    <property type="entry name" value="PROKAR_LIPOPROTEIN"/>
    <property type="match status" value="1"/>
</dbReference>
<keyword evidence="1" id="KW-0472">Membrane</keyword>
<evidence type="ECO:0008006" key="4">
    <source>
        <dbReference type="Google" id="ProtNLM"/>
    </source>
</evidence>
<dbReference type="RefSeq" id="WP_051769272.1">
    <property type="nucleotide sequence ID" value="NZ_CAWLUD010000014.1"/>
</dbReference>
<protein>
    <recommendedName>
        <fullName evidence="4">Lipoprotein</fullName>
    </recommendedName>
</protein>
<proteinExistence type="predicted"/>
<gene>
    <name evidence="2" type="ORF">MEG1DRAFT_01136</name>
</gene>
<dbReference type="Proteomes" id="UP000028002">
    <property type="component" value="Unassembled WGS sequence"/>
</dbReference>
<dbReference type="EMBL" id="JGVH01000014">
    <property type="protein sequence ID" value="KER04165.1"/>
    <property type="molecule type" value="Genomic_DNA"/>
</dbReference>
<name>A0A081RZR2_PHOTE</name>
<reference evidence="2 3" key="1">
    <citation type="submission" date="2014-03" db="EMBL/GenBank/DDBJ databases">
        <title>Draft Genome of Photorhabdus temperata Meg1.</title>
        <authorList>
            <person name="Hurst S.G.IV."/>
            <person name="Morris K."/>
            <person name="Thomas K."/>
            <person name="Tisa L.S."/>
        </authorList>
    </citation>
    <scope>NUCLEOTIDE SEQUENCE [LARGE SCALE GENOMIC DNA]</scope>
    <source>
        <strain evidence="2 3">Meg1</strain>
    </source>
</reference>
<evidence type="ECO:0000313" key="2">
    <source>
        <dbReference type="EMBL" id="KER04165.1"/>
    </source>
</evidence>